<dbReference type="GO" id="GO:0033567">
    <property type="term" value="P:DNA replication, Okazaki fragment processing"/>
    <property type="evidence" value="ECO:0007669"/>
    <property type="project" value="EnsemblFungi"/>
</dbReference>
<reference evidence="12 13" key="1">
    <citation type="journal article" date="2005" name="Science">
        <title>The genome of the basidiomycetous yeast and human pathogen Cryptococcus neoformans.</title>
        <authorList>
            <person name="Loftus B.J."/>
            <person name="Fung E."/>
            <person name="Roncaglia P."/>
            <person name="Rowley D."/>
            <person name="Amedeo P."/>
            <person name="Bruno D."/>
            <person name="Vamathevan J."/>
            <person name="Miranda M."/>
            <person name="Anderson I.J."/>
            <person name="Fraser J.A."/>
            <person name="Allen J.E."/>
            <person name="Bosdet I.E."/>
            <person name="Brent M.R."/>
            <person name="Chiu R."/>
            <person name="Doering T.L."/>
            <person name="Donlin M.J."/>
            <person name="D'Souza C.A."/>
            <person name="Fox D.S."/>
            <person name="Grinberg V."/>
            <person name="Fu J."/>
            <person name="Fukushima M."/>
            <person name="Haas B.J."/>
            <person name="Huang J.C."/>
            <person name="Janbon G."/>
            <person name="Jones S.J."/>
            <person name="Koo H.L."/>
            <person name="Krzywinski M.I."/>
            <person name="Kwon-Chung J.K."/>
            <person name="Lengeler K.B."/>
            <person name="Maiti R."/>
            <person name="Marra M.A."/>
            <person name="Marra R.E."/>
            <person name="Mathewson C.A."/>
            <person name="Mitchell T.G."/>
            <person name="Pertea M."/>
            <person name="Riggs F.R."/>
            <person name="Salzberg S.L."/>
            <person name="Schein J.E."/>
            <person name="Shvartsbeyn A."/>
            <person name="Shin H."/>
            <person name="Shumway M."/>
            <person name="Specht C.A."/>
            <person name="Suh B.B."/>
            <person name="Tenney A."/>
            <person name="Utterback T.R."/>
            <person name="Wickes B.L."/>
            <person name="Wortman J.R."/>
            <person name="Wye N.H."/>
            <person name="Kronstad J.W."/>
            <person name="Lodge J.K."/>
            <person name="Heitman J."/>
            <person name="Davis R.W."/>
            <person name="Fraser C.M."/>
            <person name="Hyman R.W."/>
        </authorList>
    </citation>
    <scope>NUCLEOTIDE SEQUENCE [LARGE SCALE GENOMIC DNA]</scope>
    <source>
        <strain evidence="13">JEC21 / ATCC MYA-565</strain>
    </source>
</reference>
<evidence type="ECO:0000256" key="6">
    <source>
        <dbReference type="ARBA" id="ARBA00022833"/>
    </source>
</evidence>
<dbReference type="SUPFAM" id="SSF48019">
    <property type="entry name" value="post-AAA+ oligomerization domain-like"/>
    <property type="match status" value="1"/>
</dbReference>
<evidence type="ECO:0000256" key="3">
    <source>
        <dbReference type="ARBA" id="ARBA00022741"/>
    </source>
</evidence>
<dbReference type="FunCoup" id="Q5KCD2">
    <property type="interactions" value="602"/>
</dbReference>
<evidence type="ECO:0000313" key="12">
    <source>
        <dbReference type="EMBL" id="AAW44946.2"/>
    </source>
</evidence>
<dbReference type="FunFam" id="1.20.272.10:FF:000001">
    <property type="entry name" value="Putative AAA family ATPase"/>
    <property type="match status" value="1"/>
</dbReference>
<dbReference type="GO" id="GO:0000731">
    <property type="term" value="P:DNA synthesis involved in DNA repair"/>
    <property type="evidence" value="ECO:0000318"/>
    <property type="project" value="GO_Central"/>
</dbReference>
<keyword evidence="5 9" id="KW-0863">Zinc-finger</keyword>
<evidence type="ECO:0000256" key="2">
    <source>
        <dbReference type="ARBA" id="ARBA00022723"/>
    </source>
</evidence>
<keyword evidence="4 9" id="KW-0227">DNA damage</keyword>
<dbReference type="InterPro" id="IPR003959">
    <property type="entry name" value="ATPase_AAA_core"/>
</dbReference>
<dbReference type="VEuPathDB" id="FungiDB:CNH00610"/>
<dbReference type="Pfam" id="PF00004">
    <property type="entry name" value="AAA"/>
    <property type="match status" value="1"/>
</dbReference>
<evidence type="ECO:0000256" key="8">
    <source>
        <dbReference type="ARBA" id="ARBA00023204"/>
    </source>
</evidence>
<dbReference type="GO" id="GO:0008047">
    <property type="term" value="F:enzyme activator activity"/>
    <property type="evidence" value="ECO:0000318"/>
    <property type="project" value="GO_Central"/>
</dbReference>
<dbReference type="InterPro" id="IPR051314">
    <property type="entry name" value="AAA_ATPase_RarA/MGS1/WRNIP1"/>
</dbReference>
<dbReference type="InterPro" id="IPR021886">
    <property type="entry name" value="MgsA_C"/>
</dbReference>
<dbReference type="PANTHER" id="PTHR13779:SF7">
    <property type="entry name" value="ATPASE WRNIP1"/>
    <property type="match status" value="1"/>
</dbReference>
<feature type="compositionally biased region" description="Basic and acidic residues" evidence="10">
    <location>
        <begin position="78"/>
        <end position="88"/>
    </location>
</feature>
<name>Q5KCD2_CRYD1</name>
<protein>
    <submittedName>
        <fullName evidence="12">Helicase, putative</fullName>
    </submittedName>
</protein>
<dbReference type="CDD" id="cd18139">
    <property type="entry name" value="HLD_clamp_RarA"/>
    <property type="match status" value="1"/>
</dbReference>
<dbReference type="GO" id="GO:0008270">
    <property type="term" value="F:zinc ion binding"/>
    <property type="evidence" value="ECO:0007669"/>
    <property type="project" value="UniProtKB-KW"/>
</dbReference>
<dbReference type="InterPro" id="IPR006642">
    <property type="entry name" value="Rad18_UBZ4"/>
</dbReference>
<dbReference type="PROSITE" id="PS51908">
    <property type="entry name" value="ZF_UBZ4"/>
    <property type="match status" value="1"/>
</dbReference>
<dbReference type="KEGG" id="cne:CNH00610"/>
<dbReference type="CDD" id="cd00009">
    <property type="entry name" value="AAA"/>
    <property type="match status" value="1"/>
</dbReference>
<accession>Q5KCD2</accession>
<keyword evidence="6" id="KW-0862">Zinc</keyword>
<dbReference type="Gene3D" id="3.40.50.300">
    <property type="entry name" value="P-loop containing nucleotide triphosphate hydrolases"/>
    <property type="match status" value="1"/>
</dbReference>
<feature type="domain" description="UBZ4-type" evidence="11">
    <location>
        <begin position="4"/>
        <end position="32"/>
    </location>
</feature>
<evidence type="ECO:0000256" key="10">
    <source>
        <dbReference type="SAM" id="MobiDB-lite"/>
    </source>
</evidence>
<dbReference type="Pfam" id="PF12002">
    <property type="entry name" value="MgsA_C"/>
    <property type="match status" value="1"/>
</dbReference>
<evidence type="ECO:0000256" key="5">
    <source>
        <dbReference type="ARBA" id="ARBA00022771"/>
    </source>
</evidence>
<keyword evidence="13" id="KW-1185">Reference proteome</keyword>
<dbReference type="EMBL" id="AE017348">
    <property type="protein sequence ID" value="AAW44946.2"/>
    <property type="molecule type" value="Genomic_DNA"/>
</dbReference>
<dbReference type="FunFam" id="1.10.3710.10:FF:000004">
    <property type="entry name" value="Putative ATPase, AAA family"/>
    <property type="match status" value="1"/>
</dbReference>
<feature type="compositionally biased region" description="Gly residues" evidence="10">
    <location>
        <begin position="117"/>
        <end position="126"/>
    </location>
</feature>
<dbReference type="GO" id="GO:0051880">
    <property type="term" value="F:G-quadruplex DNA binding"/>
    <property type="evidence" value="ECO:0007669"/>
    <property type="project" value="EnsemblFungi"/>
</dbReference>
<dbReference type="GO" id="GO:0006282">
    <property type="term" value="P:regulation of DNA repair"/>
    <property type="evidence" value="ECO:0007669"/>
    <property type="project" value="EnsemblFungi"/>
</dbReference>
<proteinExistence type="inferred from homology"/>
<keyword evidence="12" id="KW-0347">Helicase</keyword>
<dbReference type="InterPro" id="IPR003593">
    <property type="entry name" value="AAA+_ATPase"/>
</dbReference>
<dbReference type="Gene3D" id="1.10.8.60">
    <property type="match status" value="1"/>
</dbReference>
<dbReference type="GO" id="GO:0005524">
    <property type="term" value="F:ATP binding"/>
    <property type="evidence" value="ECO:0007669"/>
    <property type="project" value="UniProtKB-KW"/>
</dbReference>
<dbReference type="AlphaFoldDB" id="Q5KCD2"/>
<gene>
    <name evidence="12" type="ordered locus">CNH00610</name>
</gene>
<dbReference type="SMART" id="SM00734">
    <property type="entry name" value="ZnF_Rad18"/>
    <property type="match status" value="1"/>
</dbReference>
<evidence type="ECO:0000256" key="1">
    <source>
        <dbReference type="ARBA" id="ARBA00008959"/>
    </source>
</evidence>
<dbReference type="PANTHER" id="PTHR13779">
    <property type="entry name" value="WERNER HELICASE-INTERACTING PROTEIN 1 FAMILY MEMBER"/>
    <property type="match status" value="1"/>
</dbReference>
<evidence type="ECO:0000256" key="9">
    <source>
        <dbReference type="PROSITE-ProRule" id="PRU01256"/>
    </source>
</evidence>
<feature type="compositionally biased region" description="Low complexity" evidence="10">
    <location>
        <begin position="52"/>
        <end position="69"/>
    </location>
</feature>
<evidence type="ECO:0000256" key="7">
    <source>
        <dbReference type="ARBA" id="ARBA00022840"/>
    </source>
</evidence>
<organism evidence="12 13">
    <name type="scientific">Cryptococcus deneoformans (strain JEC21 / ATCC MYA-565)</name>
    <name type="common">Cryptococcus neoformans var. neoformans serotype D</name>
    <dbReference type="NCBI Taxonomy" id="214684"/>
    <lineage>
        <taxon>Eukaryota</taxon>
        <taxon>Fungi</taxon>
        <taxon>Dikarya</taxon>
        <taxon>Basidiomycota</taxon>
        <taxon>Agaricomycotina</taxon>
        <taxon>Tremellomycetes</taxon>
        <taxon>Tremellales</taxon>
        <taxon>Cryptococcaceae</taxon>
        <taxon>Cryptococcus</taxon>
        <taxon>Cryptococcus neoformans species complex</taxon>
    </lineage>
</organism>
<keyword evidence="7" id="KW-0067">ATP-binding</keyword>
<keyword evidence="12" id="KW-0378">Hydrolase</keyword>
<dbReference type="Gene3D" id="1.10.3710.10">
    <property type="entry name" value="DNA polymerase III clamp loader subunits, C-terminal domain"/>
    <property type="match status" value="1"/>
</dbReference>
<dbReference type="GeneID" id="3259071"/>
<dbReference type="GO" id="GO:0017116">
    <property type="term" value="F:single-stranded DNA helicase activity"/>
    <property type="evidence" value="ECO:0000318"/>
    <property type="project" value="GO_Central"/>
</dbReference>
<dbReference type="HOGENOM" id="CLU_017985_0_3_1"/>
<keyword evidence="8 9" id="KW-0234">DNA repair</keyword>
<dbReference type="STRING" id="214684.Q5KCD2"/>
<dbReference type="eggNOG" id="KOG2028">
    <property type="taxonomic scope" value="Eukaryota"/>
</dbReference>
<dbReference type="GO" id="GO:0051276">
    <property type="term" value="P:chromosome organization"/>
    <property type="evidence" value="ECO:0007669"/>
    <property type="project" value="EnsemblFungi"/>
</dbReference>
<dbReference type="Gene3D" id="3.30.160.60">
    <property type="entry name" value="Classic Zinc Finger"/>
    <property type="match status" value="1"/>
</dbReference>
<dbReference type="Gene3D" id="1.20.272.10">
    <property type="match status" value="1"/>
</dbReference>
<feature type="region of interest" description="Disordered" evidence="10">
    <location>
        <begin position="354"/>
        <end position="378"/>
    </location>
</feature>
<dbReference type="GO" id="GO:0006261">
    <property type="term" value="P:DNA-templated DNA replication"/>
    <property type="evidence" value="ECO:0000318"/>
    <property type="project" value="GO_Central"/>
</dbReference>
<comment type="similarity">
    <text evidence="1">Belongs to the AAA ATPase family. RarA/MGS1/WRNIP1 subfamily.</text>
</comment>
<dbReference type="SMART" id="SM00382">
    <property type="entry name" value="AAA"/>
    <property type="match status" value="1"/>
</dbReference>
<sequence length="626" mass="68557">MSNKVNCPICNISVPEGDINLHLDLKCKGAPPAELSTPQQVFDFTSSLHPKTQPSTSQTSPSTHPGSSQRARASQANLDERRASVGADGKKNIAPVFQTQGAVTKRKAEGKETKVIGGDGFGGGKGAKQRRVNPLAAAQPLAERSRPSEISQYIGQSDIVGLGSLLRVQIEAGKLVGSCILWGPPGCGKTTLARLIAKSSGADFKELSATSSGTQDVRQVFEKAKNGLQMTGRRTVLMIDEIHRFNRAQQDLLLPYVEKGWIQLIGATTENPSFKVNGALLSRCQVFTLHAHSPESLQIILRNAVQTISESEPIPYLPSGLIPFLADVADGDARQALNGLELALRTCQTMDETASAEKAQRVNSASGEKMEKEGQKDEFDAAVEEAEEDYQKKKRDEEIMDAVRRGLQKGYNRTGEERYDMISALHKCLRGSDGSAAMYWLARMITGGEDPLYIARRLIVVASEDVGLADNHALPLAMATYQACQTIGLPECRINLAHCVAYLAEAPKSTRSYKAYAAAEQLATMPPLPGVPLQIRNAPTQLMKKLGYGKEYAYNPDYGHPVHNDYLPESLLQHSSHSHDPSQHILKTADQFEADKKWDEEHLDEWERVVNDGVAWEGRYERFGEI</sequence>
<dbReference type="SUPFAM" id="SSF52540">
    <property type="entry name" value="P-loop containing nucleoside triphosphate hydrolases"/>
    <property type="match status" value="1"/>
</dbReference>
<keyword evidence="2" id="KW-0479">Metal-binding</keyword>
<dbReference type="RefSeq" id="XP_024513311.1">
    <property type="nucleotide sequence ID" value="XM_024657631.1"/>
</dbReference>
<dbReference type="PaxDb" id="214684-Q5KCD2"/>
<dbReference type="InParanoid" id="Q5KCD2"/>
<evidence type="ECO:0000256" key="4">
    <source>
        <dbReference type="ARBA" id="ARBA00022763"/>
    </source>
</evidence>
<keyword evidence="3" id="KW-0547">Nucleotide-binding</keyword>
<dbReference type="GO" id="GO:0016887">
    <property type="term" value="F:ATP hydrolysis activity"/>
    <property type="evidence" value="ECO:0007669"/>
    <property type="project" value="InterPro"/>
</dbReference>
<evidence type="ECO:0000313" key="13">
    <source>
        <dbReference type="Proteomes" id="UP000002149"/>
    </source>
</evidence>
<dbReference type="InterPro" id="IPR027417">
    <property type="entry name" value="P-loop_NTPase"/>
</dbReference>
<dbReference type="OrthoDB" id="10265467at2759"/>
<dbReference type="GO" id="GO:0005634">
    <property type="term" value="C:nucleus"/>
    <property type="evidence" value="ECO:0000318"/>
    <property type="project" value="GO_Central"/>
</dbReference>
<feature type="compositionally biased region" description="Basic and acidic residues" evidence="10">
    <location>
        <begin position="368"/>
        <end position="378"/>
    </location>
</feature>
<feature type="region of interest" description="Disordered" evidence="10">
    <location>
        <begin position="45"/>
        <end position="88"/>
    </location>
</feature>
<evidence type="ECO:0000259" key="11">
    <source>
        <dbReference type="PROSITE" id="PS51908"/>
    </source>
</evidence>
<dbReference type="Proteomes" id="UP000002149">
    <property type="component" value="Chromosome 8"/>
</dbReference>
<feature type="region of interest" description="Disordered" evidence="10">
    <location>
        <begin position="101"/>
        <end position="131"/>
    </location>
</feature>
<dbReference type="InterPro" id="IPR008921">
    <property type="entry name" value="DNA_pol3_clamp-load_cplx_C"/>
</dbReference>
<dbReference type="FunFam" id="3.40.50.300:FF:000345">
    <property type="entry name" value="AAA family ATPase"/>
    <property type="match status" value="1"/>
</dbReference>